<evidence type="ECO:0000256" key="1">
    <source>
        <dbReference type="ARBA" id="ARBA00010371"/>
    </source>
</evidence>
<dbReference type="InterPro" id="IPR013154">
    <property type="entry name" value="ADH-like_N"/>
</dbReference>
<dbReference type="CDD" id="cd08292">
    <property type="entry name" value="ETR_like_2"/>
    <property type="match status" value="1"/>
</dbReference>
<dbReference type="OrthoDB" id="4190732at2"/>
<keyword evidence="5" id="KW-0809">Transit peptide</keyword>
<dbReference type="RefSeq" id="WP_058624096.1">
    <property type="nucleotide sequence ID" value="NZ_LDRT01000070.1"/>
</dbReference>
<dbReference type="Proteomes" id="UP000075025">
    <property type="component" value="Unassembled WGS sequence"/>
</dbReference>
<proteinExistence type="inferred from homology"/>
<feature type="domain" description="Enoyl reductase (ER)" evidence="11">
    <location>
        <begin position="11"/>
        <end position="322"/>
    </location>
</feature>
<dbReference type="InterPro" id="IPR011032">
    <property type="entry name" value="GroES-like_sf"/>
</dbReference>
<evidence type="ECO:0000256" key="7">
    <source>
        <dbReference type="ARBA" id="ARBA00023098"/>
    </source>
</evidence>
<dbReference type="GO" id="GO:0006633">
    <property type="term" value="P:fatty acid biosynthetic process"/>
    <property type="evidence" value="ECO:0007669"/>
    <property type="project" value="UniProtKB-KW"/>
</dbReference>
<evidence type="ECO:0000256" key="3">
    <source>
        <dbReference type="ARBA" id="ARBA00022832"/>
    </source>
</evidence>
<evidence type="ECO:0000256" key="6">
    <source>
        <dbReference type="ARBA" id="ARBA00023002"/>
    </source>
</evidence>
<comment type="catalytic activity">
    <reaction evidence="10">
        <text>a 2,3-saturated acyl-[ACP] + NADP(+) = a (2E)-enoyl-[ACP] + NADPH + H(+)</text>
        <dbReference type="Rhea" id="RHEA:22564"/>
        <dbReference type="Rhea" id="RHEA-COMP:9925"/>
        <dbReference type="Rhea" id="RHEA-COMP:9926"/>
        <dbReference type="ChEBI" id="CHEBI:15378"/>
        <dbReference type="ChEBI" id="CHEBI:57783"/>
        <dbReference type="ChEBI" id="CHEBI:58349"/>
        <dbReference type="ChEBI" id="CHEBI:78784"/>
        <dbReference type="ChEBI" id="CHEBI:78785"/>
        <dbReference type="EC" id="1.3.1.104"/>
    </reaction>
</comment>
<dbReference type="EMBL" id="LDRT01000070">
    <property type="protein sequence ID" value="KTR93877.1"/>
    <property type="molecule type" value="Genomic_DNA"/>
</dbReference>
<dbReference type="Gene3D" id="3.90.180.10">
    <property type="entry name" value="Medium-chain alcohol dehydrogenases, catalytic domain"/>
    <property type="match status" value="1"/>
</dbReference>
<dbReference type="GO" id="GO:0141148">
    <property type="term" value="F:enoyl-[acyl-carrier-protein] reductase (NADPH) activity"/>
    <property type="evidence" value="ECO:0007669"/>
    <property type="project" value="UniProtKB-EC"/>
</dbReference>
<dbReference type="Gene3D" id="3.40.50.720">
    <property type="entry name" value="NAD(P)-binding Rossmann-like Domain"/>
    <property type="match status" value="1"/>
</dbReference>
<dbReference type="SUPFAM" id="SSF50129">
    <property type="entry name" value="GroES-like"/>
    <property type="match status" value="1"/>
</dbReference>
<comment type="caution">
    <text evidence="12">The sequence shown here is derived from an EMBL/GenBank/DDBJ whole genome shotgun (WGS) entry which is preliminary data.</text>
</comment>
<keyword evidence="6" id="KW-0560">Oxidoreductase</keyword>
<evidence type="ECO:0000256" key="8">
    <source>
        <dbReference type="ARBA" id="ARBA00023160"/>
    </source>
</evidence>
<comment type="similarity">
    <text evidence="1">Belongs to the zinc-containing alcohol dehydrogenase family. Quinone oxidoreductase subfamily.</text>
</comment>
<gene>
    <name evidence="12" type="ORF">NS220_11035</name>
</gene>
<keyword evidence="3" id="KW-0276">Fatty acid metabolism</keyword>
<dbReference type="Pfam" id="PF08240">
    <property type="entry name" value="ADH_N"/>
    <property type="match status" value="1"/>
</dbReference>
<dbReference type="PANTHER" id="PTHR43981:SF2">
    <property type="entry name" value="ENOYL-[ACYL-CARRIER-PROTEIN] REDUCTASE, MITOCHONDRIAL"/>
    <property type="match status" value="1"/>
</dbReference>
<sequence length="324" mass="33674">MRAVIHHEFGEPADVLGVEEVETPTPGPGEVRLRVLLSPIHNHDLWTIRGTYGFKPELPARAGTEAVGVIEELGEGVEGLTVGQRVATGGAFGVWAEQVVAKAAGLIPVAEGLSDEVASQLVSMPFSAISLLHSLDLKAGDWIVQNTANGAVGRMVAQIAKARGVNVIGLVRRQSAVAELAEQGIDNVVSTDADDWREKALALADGARIVAGVDSVGGPAAGQVLSMLSENGTLVIFGSMGAGKLELGAGDIIFRQATVKGFWGSVVSKTMDAETRGALFGELSRYLADGTLTLPVAATFGLDDAREAARASDSPRVGKVLLRP</sequence>
<dbReference type="AlphaFoldDB" id="A0A147EW67"/>
<evidence type="ECO:0000256" key="2">
    <source>
        <dbReference type="ARBA" id="ARBA00022516"/>
    </source>
</evidence>
<accession>A0A147EW67</accession>
<keyword evidence="4" id="KW-0521">NADP</keyword>
<keyword evidence="2" id="KW-0444">Lipid biosynthesis</keyword>
<reference evidence="12 13" key="1">
    <citation type="journal article" date="2016" name="Front. Microbiol.">
        <title>Genomic Resource of Rice Seed Associated Bacteria.</title>
        <authorList>
            <person name="Midha S."/>
            <person name="Bansal K."/>
            <person name="Sharma S."/>
            <person name="Kumar N."/>
            <person name="Patil P.P."/>
            <person name="Chaudhry V."/>
            <person name="Patil P.B."/>
        </authorList>
    </citation>
    <scope>NUCLEOTIDE SEQUENCE [LARGE SCALE GENOMIC DNA]</scope>
    <source>
        <strain evidence="12 13">NS220</strain>
    </source>
</reference>
<evidence type="ECO:0000256" key="4">
    <source>
        <dbReference type="ARBA" id="ARBA00022857"/>
    </source>
</evidence>
<evidence type="ECO:0000313" key="12">
    <source>
        <dbReference type="EMBL" id="KTR93877.1"/>
    </source>
</evidence>
<dbReference type="InterPro" id="IPR020843">
    <property type="entry name" value="ER"/>
</dbReference>
<keyword evidence="8" id="KW-0275">Fatty acid biosynthesis</keyword>
<protein>
    <recommendedName>
        <fullName evidence="9">enoyl-[acyl-carrier-protein] reductase</fullName>
        <ecNumber evidence="9">1.3.1.104</ecNumber>
    </recommendedName>
</protein>
<evidence type="ECO:0000259" key="11">
    <source>
        <dbReference type="SMART" id="SM00829"/>
    </source>
</evidence>
<dbReference type="Pfam" id="PF00107">
    <property type="entry name" value="ADH_zinc_N"/>
    <property type="match status" value="1"/>
</dbReference>
<dbReference type="EC" id="1.3.1.104" evidence="9"/>
<evidence type="ECO:0000313" key="13">
    <source>
        <dbReference type="Proteomes" id="UP000075025"/>
    </source>
</evidence>
<dbReference type="SMART" id="SM00829">
    <property type="entry name" value="PKS_ER"/>
    <property type="match status" value="1"/>
</dbReference>
<keyword evidence="7" id="KW-0443">Lipid metabolism</keyword>
<name>A0A147EW67_MICTE</name>
<dbReference type="SUPFAM" id="SSF51735">
    <property type="entry name" value="NAD(P)-binding Rossmann-fold domains"/>
    <property type="match status" value="1"/>
</dbReference>
<evidence type="ECO:0000256" key="9">
    <source>
        <dbReference type="ARBA" id="ARBA00038963"/>
    </source>
</evidence>
<evidence type="ECO:0000256" key="5">
    <source>
        <dbReference type="ARBA" id="ARBA00022946"/>
    </source>
</evidence>
<dbReference type="InterPro" id="IPR036291">
    <property type="entry name" value="NAD(P)-bd_dom_sf"/>
</dbReference>
<dbReference type="InterPro" id="IPR013149">
    <property type="entry name" value="ADH-like_C"/>
</dbReference>
<dbReference type="InterPro" id="IPR051034">
    <property type="entry name" value="Mito_Enoyl-ACP_Reductase"/>
</dbReference>
<dbReference type="PATRIC" id="fig|2033.6.peg.3443"/>
<dbReference type="PANTHER" id="PTHR43981">
    <property type="entry name" value="ENOYL-[ACYL-CARRIER-PROTEIN] REDUCTASE, MITOCHONDRIAL"/>
    <property type="match status" value="1"/>
</dbReference>
<organism evidence="12 13">
    <name type="scientific">Microbacterium testaceum</name>
    <name type="common">Aureobacterium testaceum</name>
    <name type="synonym">Brevibacterium testaceum</name>
    <dbReference type="NCBI Taxonomy" id="2033"/>
    <lineage>
        <taxon>Bacteria</taxon>
        <taxon>Bacillati</taxon>
        <taxon>Actinomycetota</taxon>
        <taxon>Actinomycetes</taxon>
        <taxon>Micrococcales</taxon>
        <taxon>Microbacteriaceae</taxon>
        <taxon>Microbacterium</taxon>
    </lineage>
</organism>
<evidence type="ECO:0000256" key="10">
    <source>
        <dbReference type="ARBA" id="ARBA00048843"/>
    </source>
</evidence>